<dbReference type="PROSITE" id="PS51683">
    <property type="entry name" value="SAM_OMT_II"/>
    <property type="match status" value="1"/>
</dbReference>
<dbReference type="Gene3D" id="3.40.50.80">
    <property type="entry name" value="Nucleotide-binding domain of ferredoxin-NADP reductase (FNR) module"/>
    <property type="match status" value="1"/>
</dbReference>
<dbReference type="Pfam" id="PF08100">
    <property type="entry name" value="Dimerisation"/>
    <property type="match status" value="1"/>
</dbReference>
<dbReference type="InterPro" id="IPR017938">
    <property type="entry name" value="Riboflavin_synthase-like_b-brl"/>
</dbReference>
<dbReference type="GO" id="GO:0046983">
    <property type="term" value="F:protein dimerization activity"/>
    <property type="evidence" value="ECO:0007669"/>
    <property type="project" value="InterPro"/>
</dbReference>
<dbReference type="Proteomes" id="UP000319094">
    <property type="component" value="Unassembled WGS sequence"/>
</dbReference>
<dbReference type="InterPro" id="IPR036390">
    <property type="entry name" value="WH_DNA-bd_sf"/>
</dbReference>
<proteinExistence type="predicted"/>
<protein>
    <submittedName>
        <fullName evidence="2">NADPH-dependent ferric siderophore reductase</fullName>
    </submittedName>
</protein>
<dbReference type="OrthoDB" id="9814826at2"/>
<dbReference type="Gene3D" id="1.10.10.10">
    <property type="entry name" value="Winged helix-like DNA-binding domain superfamily/Winged helix DNA-binding domain"/>
    <property type="match status" value="1"/>
</dbReference>
<comment type="caution">
    <text evidence="2">The sequence shown here is derived from an EMBL/GenBank/DDBJ whole genome shotgun (WGS) entry which is preliminary data.</text>
</comment>
<dbReference type="SUPFAM" id="SSF63380">
    <property type="entry name" value="Riboflavin synthase domain-like"/>
    <property type="match status" value="1"/>
</dbReference>
<dbReference type="InterPro" id="IPR036388">
    <property type="entry name" value="WH-like_DNA-bd_sf"/>
</dbReference>
<dbReference type="InterPro" id="IPR007037">
    <property type="entry name" value="SIP_rossman_dom"/>
</dbReference>
<dbReference type="InterPro" id="IPR017927">
    <property type="entry name" value="FAD-bd_FR_type"/>
</dbReference>
<evidence type="ECO:0000313" key="2">
    <source>
        <dbReference type="EMBL" id="TQL40859.1"/>
    </source>
</evidence>
<gene>
    <name evidence="2" type="ORF">FB468_3385</name>
</gene>
<dbReference type="Gene3D" id="1.10.287.1350">
    <property type="match status" value="1"/>
</dbReference>
<keyword evidence="3" id="KW-1185">Reference proteome</keyword>
<sequence length="598" mass="64502">MAKSIRPQVTYPISLRALTVRRAYDISAGMRRVELTGPELAGGERGGFTLPPFASDGFDDELKLFYPDPETGKLSLPEQRDRFIDWPRDPRAESRTYTVRDFDPEEGVLTLDFARHSRGVATDWAETVAPGSEIHIAGPKMAWLHPAGADWLLIGGDDTALPALARWLETMPPETQGVALLEVDDSDSEFEIAHPSGMEVRWLHRNGVPAARSTVLIDAVLGEPWRPGEPFCWFAGETGVLRPIRTYLRKERGLERDRVEVTGYWRAPAGEDLDIDTGEEEGVDLHHLADLVPPFALRAAATLGVGPALRGGPRTTGELAERLGADPRALAKLLRYLATIDLLEHSDTGWELTREGGVLDDESETHGLDLGDPLAREQLALTDLLAVVRSGRPDRGERGAARDRDPALDAAIIAQEADELSYVASSFGAAEVQFAPGEHVTVAGDGALAVLLGPLKADPTLTVTLLERPSRVAAQLAVLPEEHRGRVQVVHGTGLDAWPARGGTTLLVGALRDLPDEDAAHLLRGAASAGDRLLVFETLLGIDEIDDHDAGEDLAALCLTGVGLRTRAELEAVVAAAGLAFEARAIGWGELLFTVTRV</sequence>
<dbReference type="InterPro" id="IPR013113">
    <property type="entry name" value="SIP_FAD-bd"/>
</dbReference>
<dbReference type="InterPro" id="IPR029063">
    <property type="entry name" value="SAM-dependent_MTases_sf"/>
</dbReference>
<dbReference type="InterPro" id="IPR016461">
    <property type="entry name" value="COMT-like"/>
</dbReference>
<dbReference type="Gene3D" id="2.40.30.10">
    <property type="entry name" value="Translation factors"/>
    <property type="match status" value="1"/>
</dbReference>
<dbReference type="InterPro" id="IPR039374">
    <property type="entry name" value="SIP_fam"/>
</dbReference>
<evidence type="ECO:0000313" key="3">
    <source>
        <dbReference type="Proteomes" id="UP000319094"/>
    </source>
</evidence>
<dbReference type="Pfam" id="PF08021">
    <property type="entry name" value="FAD_binding_9"/>
    <property type="match status" value="1"/>
</dbReference>
<dbReference type="SUPFAM" id="SSF46785">
    <property type="entry name" value="Winged helix' DNA-binding domain"/>
    <property type="match status" value="1"/>
</dbReference>
<name>A0A542XYE4_9MICO</name>
<dbReference type="PANTHER" id="PTHR30157:SF0">
    <property type="entry name" value="NADPH-DEPENDENT FERRIC-CHELATE REDUCTASE"/>
    <property type="match status" value="1"/>
</dbReference>
<dbReference type="GO" id="GO:0016491">
    <property type="term" value="F:oxidoreductase activity"/>
    <property type="evidence" value="ECO:0007669"/>
    <property type="project" value="InterPro"/>
</dbReference>
<dbReference type="RefSeq" id="WP_141888947.1">
    <property type="nucleotide sequence ID" value="NZ_BAAAUY010000018.1"/>
</dbReference>
<evidence type="ECO:0000259" key="1">
    <source>
        <dbReference type="PROSITE" id="PS51384"/>
    </source>
</evidence>
<dbReference type="AlphaFoldDB" id="A0A542XYE4"/>
<accession>A0A542XYE4</accession>
<dbReference type="PANTHER" id="PTHR30157">
    <property type="entry name" value="FERRIC REDUCTASE, NADPH-DEPENDENT"/>
    <property type="match status" value="1"/>
</dbReference>
<dbReference type="CDD" id="cd06193">
    <property type="entry name" value="siderophore_interacting"/>
    <property type="match status" value="1"/>
</dbReference>
<dbReference type="EMBL" id="VFON01000002">
    <property type="protein sequence ID" value="TQL40859.1"/>
    <property type="molecule type" value="Genomic_DNA"/>
</dbReference>
<dbReference type="Pfam" id="PF04954">
    <property type="entry name" value="SIP"/>
    <property type="match status" value="1"/>
</dbReference>
<dbReference type="GO" id="GO:0008168">
    <property type="term" value="F:methyltransferase activity"/>
    <property type="evidence" value="ECO:0007669"/>
    <property type="project" value="InterPro"/>
</dbReference>
<dbReference type="Gene3D" id="3.40.50.150">
    <property type="entry name" value="Vaccinia Virus protein VP39"/>
    <property type="match status" value="1"/>
</dbReference>
<dbReference type="InterPro" id="IPR012967">
    <property type="entry name" value="COMT_dimerisation"/>
</dbReference>
<organism evidence="2 3">
    <name type="scientific">Leucobacter komagatae</name>
    <dbReference type="NCBI Taxonomy" id="55969"/>
    <lineage>
        <taxon>Bacteria</taxon>
        <taxon>Bacillati</taxon>
        <taxon>Actinomycetota</taxon>
        <taxon>Actinomycetes</taxon>
        <taxon>Micrococcales</taxon>
        <taxon>Microbacteriaceae</taxon>
        <taxon>Leucobacter</taxon>
    </lineage>
</organism>
<dbReference type="InterPro" id="IPR039261">
    <property type="entry name" value="FNR_nucleotide-bd"/>
</dbReference>
<feature type="domain" description="FAD-binding FR-type" evidence="1">
    <location>
        <begin position="13"/>
        <end position="146"/>
    </location>
</feature>
<reference evidence="2 3" key="1">
    <citation type="submission" date="2019-06" db="EMBL/GenBank/DDBJ databases">
        <title>Sequencing the genomes of 1000 actinobacteria strains.</title>
        <authorList>
            <person name="Klenk H.-P."/>
        </authorList>
    </citation>
    <scope>NUCLEOTIDE SEQUENCE [LARGE SCALE GENOMIC DNA]</scope>
    <source>
        <strain evidence="2 3">DSM 8803</strain>
    </source>
</reference>
<dbReference type="PROSITE" id="PS51384">
    <property type="entry name" value="FAD_FR"/>
    <property type="match status" value="1"/>
</dbReference>